<feature type="transmembrane region" description="Helical" evidence="1">
    <location>
        <begin position="310"/>
        <end position="333"/>
    </location>
</feature>
<evidence type="ECO:0008006" key="6">
    <source>
        <dbReference type="Google" id="ProtNLM"/>
    </source>
</evidence>
<dbReference type="Pfam" id="PF05569">
    <property type="entry name" value="Peptidase_M56"/>
    <property type="match status" value="1"/>
</dbReference>
<feature type="domain" description="Peptidase M56" evidence="2">
    <location>
        <begin position="10"/>
        <end position="301"/>
    </location>
</feature>
<accession>A0A926DLG9</accession>
<comment type="caution">
    <text evidence="4">The sequence shown here is derived from an EMBL/GenBank/DDBJ whole genome shotgun (WGS) entry which is preliminary data.</text>
</comment>
<reference evidence="4" key="1">
    <citation type="submission" date="2020-08" db="EMBL/GenBank/DDBJ databases">
        <title>Genome public.</title>
        <authorList>
            <person name="Liu C."/>
            <person name="Sun Q."/>
        </authorList>
    </citation>
    <scope>NUCLEOTIDE SEQUENCE</scope>
    <source>
        <strain evidence="4">H8</strain>
    </source>
</reference>
<feature type="transmembrane region" description="Helical" evidence="1">
    <location>
        <begin position="120"/>
        <end position="141"/>
    </location>
</feature>
<dbReference type="PANTHER" id="PTHR34978">
    <property type="entry name" value="POSSIBLE SENSOR-TRANSDUCER PROTEIN BLAR"/>
    <property type="match status" value="1"/>
</dbReference>
<gene>
    <name evidence="4" type="ORF">H8698_02890</name>
</gene>
<proteinExistence type="predicted"/>
<keyword evidence="1" id="KW-0812">Transmembrane</keyword>
<dbReference type="InterPro" id="IPR052173">
    <property type="entry name" value="Beta-lactam_resp_regulator"/>
</dbReference>
<dbReference type="AlphaFoldDB" id="A0A926DLG9"/>
<evidence type="ECO:0000259" key="3">
    <source>
        <dbReference type="Pfam" id="PF07833"/>
    </source>
</evidence>
<sequence>MMLQETFKALLITSLAGTALTGVLTLFRPVTKKVFGYMWHYYIWLAVLCVMLLPVRFGVPQISRAAEAPQQMQVQTMQRNEPAQTGFTPSQTNTQAAANIAMTQRIADYAGKTIHNGTNILAAVWLGGMFLMLCISMAGYARLTVKIHKKSDIISCPELERYTNKKIVVRECETLSSPFIMGIIRPTLILPSIGLTPEQLDNILRHEMTHFKRRDVLYKWFAHFVKCVHWFNPAVYYVVRQINIECEISCDLSVVSQMNQDEEKSYIDTILSLLSSKSKNIPLTTGMTGSKKILKRRFTMIKNKKATSKIMSVLSVLIAAVLLSTTVLASGVLSDLTTDHYTIDIRNHRGEKIELNNKPFIENSEVYVPLRELFEKMGYLNSEDSSIKWDNGTIEISVVFENRPAYYGLDIGKNWLRLAPPDDNYSVGVAIEMSDVPILKGGTTYVVLNDMNYMMYSYFGIRDENNQLCKLTYNVYEKNGTDVTAQIAAATEAKKENGLMKQPESTAALFLDAFAGGNFEKMKTYCTQSCIDTFFGDGYVFGMKRAELVNVDINETEYAKSSNDFNILVTVNMTPHENSVFDPSQTSTSFYICLFRQPDGRYLINEFATGV</sequence>
<evidence type="ECO:0000256" key="1">
    <source>
        <dbReference type="SAM" id="Phobius"/>
    </source>
</evidence>
<evidence type="ECO:0000313" key="5">
    <source>
        <dbReference type="Proteomes" id="UP000611762"/>
    </source>
</evidence>
<feature type="transmembrane region" description="Helical" evidence="1">
    <location>
        <begin position="39"/>
        <end position="59"/>
    </location>
</feature>
<dbReference type="Proteomes" id="UP000611762">
    <property type="component" value="Unassembled WGS sequence"/>
</dbReference>
<name>A0A926DLG9_9FIRM</name>
<organism evidence="4 5">
    <name type="scientific">Congzhengia minquanensis</name>
    <dbReference type="NCBI Taxonomy" id="2763657"/>
    <lineage>
        <taxon>Bacteria</taxon>
        <taxon>Bacillati</taxon>
        <taxon>Bacillota</taxon>
        <taxon>Clostridia</taxon>
        <taxon>Eubacteriales</taxon>
        <taxon>Oscillospiraceae</taxon>
        <taxon>Congzhengia</taxon>
    </lineage>
</organism>
<dbReference type="CDD" id="cd07341">
    <property type="entry name" value="M56_BlaR1_MecR1_like"/>
    <property type="match status" value="1"/>
</dbReference>
<keyword evidence="1" id="KW-0472">Membrane</keyword>
<feature type="transmembrane region" description="Helical" evidence="1">
    <location>
        <begin position="6"/>
        <end position="27"/>
    </location>
</feature>
<evidence type="ECO:0000259" key="2">
    <source>
        <dbReference type="Pfam" id="PF05569"/>
    </source>
</evidence>
<dbReference type="RefSeq" id="WP_249311101.1">
    <property type="nucleotide sequence ID" value="NZ_JACRSU010000001.1"/>
</dbReference>
<dbReference type="Pfam" id="PF07833">
    <property type="entry name" value="Cu_amine_oxidN1"/>
    <property type="match status" value="1"/>
</dbReference>
<keyword evidence="5" id="KW-1185">Reference proteome</keyword>
<dbReference type="EMBL" id="JACRSU010000001">
    <property type="protein sequence ID" value="MBC8539922.1"/>
    <property type="molecule type" value="Genomic_DNA"/>
</dbReference>
<protein>
    <recommendedName>
        <fullName evidence="6">Peptidase M56 domain-containing protein</fullName>
    </recommendedName>
</protein>
<dbReference type="PANTHER" id="PTHR34978:SF3">
    <property type="entry name" value="SLR0241 PROTEIN"/>
    <property type="match status" value="1"/>
</dbReference>
<keyword evidence="1" id="KW-1133">Transmembrane helix</keyword>
<feature type="domain" description="Copper amine oxidase-like N-terminal" evidence="3">
    <location>
        <begin position="350"/>
        <end position="449"/>
    </location>
</feature>
<evidence type="ECO:0000313" key="4">
    <source>
        <dbReference type="EMBL" id="MBC8539922.1"/>
    </source>
</evidence>
<dbReference type="InterPro" id="IPR008756">
    <property type="entry name" value="Peptidase_M56"/>
</dbReference>
<dbReference type="InterPro" id="IPR012854">
    <property type="entry name" value="Cu_amine_oxidase-like_N"/>
</dbReference>